<dbReference type="InterPro" id="IPR003594">
    <property type="entry name" value="HATPase_dom"/>
</dbReference>
<sequence>LRHIQVKLLRPLQSAIAFINDNTLHTMTLKSGAHGYPELRLLRQKVASLVEEKQTAECNLEHVSQQKNLAQIKHMQMQINPHFLYNTLNSIKILADMGRSGDVSRLIYHLVHLLNACMDRSGLFVSVQKELETLRHYCAIQETVYGEAIRFEIRTNPELDSCQIPNFILQPIVENSLQHGLNQAQPDSWVRITNRIEAGALLFEISDNGIGIPPARLQQIIADMQSDAPSAHIGIRSVHRRIQLSCGMEYGIWIDSAPGKGATFVLRLPFVEKYT</sequence>
<keyword evidence="3 7" id="KW-0808">Transferase</keyword>
<accession>A0A9D1K6W4</accession>
<evidence type="ECO:0000256" key="1">
    <source>
        <dbReference type="ARBA" id="ARBA00000085"/>
    </source>
</evidence>
<dbReference type="InterPro" id="IPR005467">
    <property type="entry name" value="His_kinase_dom"/>
</dbReference>
<name>A0A9D1K6W4_9FIRM</name>
<comment type="caution">
    <text evidence="7">The sequence shown here is derived from an EMBL/GenBank/DDBJ whole genome shotgun (WGS) entry which is preliminary data.</text>
</comment>
<dbReference type="GO" id="GO:0000155">
    <property type="term" value="F:phosphorelay sensor kinase activity"/>
    <property type="evidence" value="ECO:0007669"/>
    <property type="project" value="InterPro"/>
</dbReference>
<gene>
    <name evidence="7" type="ORF">IAA84_10775</name>
</gene>
<reference evidence="7" key="1">
    <citation type="submission" date="2020-10" db="EMBL/GenBank/DDBJ databases">
        <authorList>
            <person name="Gilroy R."/>
        </authorList>
    </citation>
    <scope>NUCLEOTIDE SEQUENCE</scope>
    <source>
        <strain evidence="7">13766</strain>
    </source>
</reference>
<dbReference type="PANTHER" id="PTHR34220:SF7">
    <property type="entry name" value="SENSOR HISTIDINE KINASE YPDA"/>
    <property type="match status" value="1"/>
</dbReference>
<evidence type="ECO:0000313" key="7">
    <source>
        <dbReference type="EMBL" id="HIS93490.1"/>
    </source>
</evidence>
<keyword evidence="3 7" id="KW-0418">Kinase</keyword>
<dbReference type="PROSITE" id="PS50109">
    <property type="entry name" value="HIS_KIN"/>
    <property type="match status" value="1"/>
</dbReference>
<dbReference type="Pfam" id="PF06580">
    <property type="entry name" value="His_kinase"/>
    <property type="match status" value="1"/>
</dbReference>
<comment type="catalytic activity">
    <reaction evidence="1">
        <text>ATP + protein L-histidine = ADP + protein N-phospho-L-histidine.</text>
        <dbReference type="EC" id="2.7.13.3"/>
    </reaction>
</comment>
<proteinExistence type="predicted"/>
<protein>
    <recommendedName>
        <fullName evidence="2">histidine kinase</fullName>
        <ecNumber evidence="2">2.7.13.3</ecNumber>
    </recommendedName>
</protein>
<dbReference type="InterPro" id="IPR004358">
    <property type="entry name" value="Sig_transdc_His_kin-like_C"/>
</dbReference>
<evidence type="ECO:0000259" key="6">
    <source>
        <dbReference type="PROSITE" id="PS50109"/>
    </source>
</evidence>
<dbReference type="Proteomes" id="UP000824140">
    <property type="component" value="Unassembled WGS sequence"/>
</dbReference>
<dbReference type="AlphaFoldDB" id="A0A9D1K6W4"/>
<keyword evidence="5" id="KW-0175">Coiled coil</keyword>
<evidence type="ECO:0000313" key="8">
    <source>
        <dbReference type="Proteomes" id="UP000824140"/>
    </source>
</evidence>
<evidence type="ECO:0000256" key="4">
    <source>
        <dbReference type="ARBA" id="ARBA00023012"/>
    </source>
</evidence>
<dbReference type="InterPro" id="IPR010559">
    <property type="entry name" value="Sig_transdc_His_kin_internal"/>
</dbReference>
<evidence type="ECO:0000256" key="3">
    <source>
        <dbReference type="ARBA" id="ARBA00022777"/>
    </source>
</evidence>
<keyword evidence="4" id="KW-0902">Two-component regulatory system</keyword>
<feature type="domain" description="Histidine kinase" evidence="6">
    <location>
        <begin position="169"/>
        <end position="272"/>
    </location>
</feature>
<evidence type="ECO:0000256" key="5">
    <source>
        <dbReference type="SAM" id="Coils"/>
    </source>
</evidence>
<dbReference type="Gene3D" id="3.30.565.10">
    <property type="entry name" value="Histidine kinase-like ATPase, C-terminal domain"/>
    <property type="match status" value="1"/>
</dbReference>
<dbReference type="InterPro" id="IPR036890">
    <property type="entry name" value="HATPase_C_sf"/>
</dbReference>
<dbReference type="InterPro" id="IPR050640">
    <property type="entry name" value="Bact_2-comp_sensor_kinase"/>
</dbReference>
<dbReference type="Pfam" id="PF02518">
    <property type="entry name" value="HATPase_c"/>
    <property type="match status" value="1"/>
</dbReference>
<evidence type="ECO:0000256" key="2">
    <source>
        <dbReference type="ARBA" id="ARBA00012438"/>
    </source>
</evidence>
<dbReference type="EC" id="2.7.13.3" evidence="2"/>
<reference evidence="7" key="2">
    <citation type="journal article" date="2021" name="PeerJ">
        <title>Extensive microbial diversity within the chicken gut microbiome revealed by metagenomics and culture.</title>
        <authorList>
            <person name="Gilroy R."/>
            <person name="Ravi A."/>
            <person name="Getino M."/>
            <person name="Pursley I."/>
            <person name="Horton D.L."/>
            <person name="Alikhan N.F."/>
            <person name="Baker D."/>
            <person name="Gharbi K."/>
            <person name="Hall N."/>
            <person name="Watson M."/>
            <person name="Adriaenssens E.M."/>
            <person name="Foster-Nyarko E."/>
            <person name="Jarju S."/>
            <person name="Secka A."/>
            <person name="Antonio M."/>
            <person name="Oren A."/>
            <person name="Chaudhuri R.R."/>
            <person name="La Ragione R."/>
            <person name="Hildebrand F."/>
            <person name="Pallen M.J."/>
        </authorList>
    </citation>
    <scope>NUCLEOTIDE SEQUENCE</scope>
    <source>
        <strain evidence="7">13766</strain>
    </source>
</reference>
<feature type="coiled-coil region" evidence="5">
    <location>
        <begin position="39"/>
        <end position="66"/>
    </location>
</feature>
<dbReference type="PANTHER" id="PTHR34220">
    <property type="entry name" value="SENSOR HISTIDINE KINASE YPDA"/>
    <property type="match status" value="1"/>
</dbReference>
<feature type="non-terminal residue" evidence="7">
    <location>
        <position position="1"/>
    </location>
</feature>
<dbReference type="PRINTS" id="PR00344">
    <property type="entry name" value="BCTRLSENSOR"/>
</dbReference>
<dbReference type="GO" id="GO:0016020">
    <property type="term" value="C:membrane"/>
    <property type="evidence" value="ECO:0007669"/>
    <property type="project" value="InterPro"/>
</dbReference>
<dbReference type="SUPFAM" id="SSF55874">
    <property type="entry name" value="ATPase domain of HSP90 chaperone/DNA topoisomerase II/histidine kinase"/>
    <property type="match status" value="1"/>
</dbReference>
<dbReference type="SMART" id="SM00387">
    <property type="entry name" value="HATPase_c"/>
    <property type="match status" value="1"/>
</dbReference>
<dbReference type="EMBL" id="DVJN01000207">
    <property type="protein sequence ID" value="HIS93490.1"/>
    <property type="molecule type" value="Genomic_DNA"/>
</dbReference>
<organism evidence="7 8">
    <name type="scientific">Candidatus Alectryocaccomicrobium excrementavium</name>
    <dbReference type="NCBI Taxonomy" id="2840668"/>
    <lineage>
        <taxon>Bacteria</taxon>
        <taxon>Bacillati</taxon>
        <taxon>Bacillota</taxon>
        <taxon>Clostridia</taxon>
        <taxon>Candidatus Alectryocaccomicrobium</taxon>
    </lineage>
</organism>